<dbReference type="GO" id="GO:0016020">
    <property type="term" value="C:membrane"/>
    <property type="evidence" value="ECO:0007669"/>
    <property type="project" value="InterPro"/>
</dbReference>
<feature type="signal peptide" evidence="1">
    <location>
        <begin position="1"/>
        <end position="31"/>
    </location>
</feature>
<evidence type="ECO:0000256" key="1">
    <source>
        <dbReference type="SAM" id="SignalP"/>
    </source>
</evidence>
<evidence type="ECO:0000313" key="3">
    <source>
        <dbReference type="EMBL" id="SBW09043.1"/>
    </source>
</evidence>
<dbReference type="Pfam" id="PF13609">
    <property type="entry name" value="Porin_4"/>
    <property type="match status" value="1"/>
</dbReference>
<organism evidence="3">
    <name type="scientific">uncultured Alphaproteobacteria bacterium</name>
    <dbReference type="NCBI Taxonomy" id="91750"/>
    <lineage>
        <taxon>Bacteria</taxon>
        <taxon>Pseudomonadati</taxon>
        <taxon>Pseudomonadota</taxon>
        <taxon>Alphaproteobacteria</taxon>
        <taxon>environmental samples</taxon>
    </lineage>
</organism>
<dbReference type="GO" id="GO:0015288">
    <property type="term" value="F:porin activity"/>
    <property type="evidence" value="ECO:0007669"/>
    <property type="project" value="InterPro"/>
</dbReference>
<dbReference type="InterPro" id="IPR033900">
    <property type="entry name" value="Gram_neg_porin_domain"/>
</dbReference>
<feature type="domain" description="Porin" evidence="2">
    <location>
        <begin position="18"/>
        <end position="377"/>
    </location>
</feature>
<dbReference type="InterPro" id="IPR023614">
    <property type="entry name" value="Porin_dom_sf"/>
</dbReference>
<reference evidence="3" key="1">
    <citation type="submission" date="2016-04" db="EMBL/GenBank/DDBJ databases">
        <authorList>
            <person name="Evans L.H."/>
            <person name="Alamgir A."/>
            <person name="Owens N."/>
            <person name="Weber N.D."/>
            <person name="Virtaneva K."/>
            <person name="Barbian K."/>
            <person name="Babar A."/>
            <person name="Rosenke K."/>
        </authorList>
    </citation>
    <scope>NUCLEOTIDE SEQUENCE</scope>
    <source>
        <strain evidence="3">86</strain>
    </source>
</reference>
<name>A0A212KBH9_9PROT</name>
<evidence type="ECO:0000259" key="2">
    <source>
        <dbReference type="Pfam" id="PF13609"/>
    </source>
</evidence>
<feature type="chain" id="PRO_5012532877" evidence="1">
    <location>
        <begin position="32"/>
        <end position="401"/>
    </location>
</feature>
<dbReference type="EMBL" id="FLUO01000001">
    <property type="protein sequence ID" value="SBW09043.1"/>
    <property type="molecule type" value="Genomic_DNA"/>
</dbReference>
<dbReference type="AlphaFoldDB" id="A0A212KBH9"/>
<dbReference type="SUPFAM" id="SSF56935">
    <property type="entry name" value="Porins"/>
    <property type="match status" value="1"/>
</dbReference>
<gene>
    <name evidence="3" type="ORF">KL86APRO_12503</name>
</gene>
<proteinExistence type="predicted"/>
<sequence length="401" mass="41746">MLKQEGTHMKSILIGSTALLAAATIAPSAQASEPVKLQLGGYMEYWMAAADQDKDSNLNVNSFDIQGESEIWFVGKTTLDNGMTIGVQVELEAGSNNNGDDTIDESYLFLEGKYGKAIVGAEDTAAYLMSVSAPSASDLGGAWVTSEGDQIQYMPTNGVIGLDVIPNTLSDENKLTYFTPKFYGVQAGVSYVPSNNPGGDDTWAGVSGTVVVPAANSESVAKARNFDEAWAFGLAYDADVAGVGVKASAHYVTIDMGGTNAGRVSQGFTDGTIREFGGGLNLSYQGFTVGGGVKRKIAAGSTQLSPTDGFAWNAGVMYAEGPYKVSLNYASSKTQGVDRSGGPLDGHDEIDVIRLGGAYALGPGVNLFGEVGYTNAQDETSDKSKGNEGAYGGVVGLHLNF</sequence>
<protein>
    <submittedName>
        <fullName evidence="3">Putative Outer membrane protein (Porin)</fullName>
    </submittedName>
</protein>
<dbReference type="Gene3D" id="2.40.160.10">
    <property type="entry name" value="Porin"/>
    <property type="match status" value="1"/>
</dbReference>
<keyword evidence="1" id="KW-0732">Signal</keyword>
<accession>A0A212KBH9</accession>